<dbReference type="EMBL" id="JBHUIP010000003">
    <property type="protein sequence ID" value="MFD2261775.1"/>
    <property type="molecule type" value="Genomic_DNA"/>
</dbReference>
<proteinExistence type="predicted"/>
<dbReference type="InterPro" id="IPR011008">
    <property type="entry name" value="Dimeric_a/b-barrel"/>
</dbReference>
<evidence type="ECO:0000256" key="1">
    <source>
        <dbReference type="ARBA" id="ARBA00023015"/>
    </source>
</evidence>
<evidence type="ECO:0000256" key="2">
    <source>
        <dbReference type="ARBA" id="ARBA00023125"/>
    </source>
</evidence>
<evidence type="ECO:0000256" key="3">
    <source>
        <dbReference type="ARBA" id="ARBA00023163"/>
    </source>
</evidence>
<dbReference type="SUPFAM" id="SSF46785">
    <property type="entry name" value="Winged helix' DNA-binding domain"/>
    <property type="match status" value="1"/>
</dbReference>
<dbReference type="Gene3D" id="1.10.10.10">
    <property type="entry name" value="Winged helix-like DNA-binding domain superfamily/Winged helix DNA-binding domain"/>
    <property type="match status" value="1"/>
</dbReference>
<dbReference type="PROSITE" id="PS00519">
    <property type="entry name" value="HTH_ASNC_1"/>
    <property type="match status" value="1"/>
</dbReference>
<gene>
    <name evidence="5" type="ORF">ACFSM5_02675</name>
</gene>
<keyword evidence="2" id="KW-0238">DNA-binding</keyword>
<dbReference type="InterPro" id="IPR036388">
    <property type="entry name" value="WH-like_DNA-bd_sf"/>
</dbReference>
<evidence type="ECO:0000259" key="4">
    <source>
        <dbReference type="PROSITE" id="PS50956"/>
    </source>
</evidence>
<dbReference type="SUPFAM" id="SSF54909">
    <property type="entry name" value="Dimeric alpha+beta barrel"/>
    <property type="match status" value="1"/>
</dbReference>
<comment type="caution">
    <text evidence="5">The sequence shown here is derived from an EMBL/GenBank/DDBJ whole genome shotgun (WGS) entry which is preliminary data.</text>
</comment>
<keyword evidence="1" id="KW-0805">Transcription regulation</keyword>
<sequence>MTGRMTGTGKEPDAVDRQLLGLLRENARLPLVALAAEIGLSRSATQERLKRLERDGVIERYTVRLGAGTGSVNQAWLSVRFADKETTCEKLLPHLRRFPEVRMAHSVAGPVDLMLLLEAASPAAIADVREAVNRLPGIANVETTMVLRSHLDR</sequence>
<accession>A0ABW5DR51</accession>
<dbReference type="PROSITE" id="PS50956">
    <property type="entry name" value="HTH_ASNC_2"/>
    <property type="match status" value="1"/>
</dbReference>
<dbReference type="InterPro" id="IPR036390">
    <property type="entry name" value="WH_DNA-bd_sf"/>
</dbReference>
<dbReference type="Proteomes" id="UP001597295">
    <property type="component" value="Unassembled WGS sequence"/>
</dbReference>
<dbReference type="InterPro" id="IPR011991">
    <property type="entry name" value="ArsR-like_HTH"/>
</dbReference>
<dbReference type="RefSeq" id="WP_379874691.1">
    <property type="nucleotide sequence ID" value="NZ_JBHUIP010000003.1"/>
</dbReference>
<dbReference type="SMART" id="SM00344">
    <property type="entry name" value="HTH_ASNC"/>
    <property type="match status" value="1"/>
</dbReference>
<dbReference type="Pfam" id="PF13412">
    <property type="entry name" value="HTH_24"/>
    <property type="match status" value="1"/>
</dbReference>
<dbReference type="InterPro" id="IPR019885">
    <property type="entry name" value="Tscrpt_reg_HTH_AsnC-type_CS"/>
</dbReference>
<reference evidence="6" key="1">
    <citation type="journal article" date="2019" name="Int. J. Syst. Evol. Microbiol.">
        <title>The Global Catalogue of Microorganisms (GCM) 10K type strain sequencing project: providing services to taxonomists for standard genome sequencing and annotation.</title>
        <authorList>
            <consortium name="The Broad Institute Genomics Platform"/>
            <consortium name="The Broad Institute Genome Sequencing Center for Infectious Disease"/>
            <person name="Wu L."/>
            <person name="Ma J."/>
        </authorList>
    </citation>
    <scope>NUCLEOTIDE SEQUENCE [LARGE SCALE GENOMIC DNA]</scope>
    <source>
        <strain evidence="6">CGMCC 1.19062</strain>
    </source>
</reference>
<feature type="domain" description="HTH asnC-type" evidence="4">
    <location>
        <begin position="12"/>
        <end position="72"/>
    </location>
</feature>
<evidence type="ECO:0000313" key="5">
    <source>
        <dbReference type="EMBL" id="MFD2261775.1"/>
    </source>
</evidence>
<keyword evidence="3" id="KW-0804">Transcription</keyword>
<organism evidence="5 6">
    <name type="scientific">Lacibacterium aquatile</name>
    <dbReference type="NCBI Taxonomy" id="1168082"/>
    <lineage>
        <taxon>Bacteria</taxon>
        <taxon>Pseudomonadati</taxon>
        <taxon>Pseudomonadota</taxon>
        <taxon>Alphaproteobacteria</taxon>
        <taxon>Rhodospirillales</taxon>
        <taxon>Rhodospirillaceae</taxon>
    </lineage>
</organism>
<dbReference type="PANTHER" id="PTHR30154:SF53">
    <property type="entry name" value="HTH-TYPE TRANSCRIPTIONAL REGULATOR LRPC"/>
    <property type="match status" value="1"/>
</dbReference>
<dbReference type="Pfam" id="PF01037">
    <property type="entry name" value="AsnC_trans_reg"/>
    <property type="match status" value="1"/>
</dbReference>
<dbReference type="InterPro" id="IPR019888">
    <property type="entry name" value="Tscrpt_reg_AsnC-like"/>
</dbReference>
<dbReference type="InterPro" id="IPR000485">
    <property type="entry name" value="AsnC-type_HTH_dom"/>
</dbReference>
<dbReference type="CDD" id="cd00090">
    <property type="entry name" value="HTH_ARSR"/>
    <property type="match status" value="1"/>
</dbReference>
<dbReference type="Gene3D" id="3.30.70.920">
    <property type="match status" value="1"/>
</dbReference>
<dbReference type="PANTHER" id="PTHR30154">
    <property type="entry name" value="LEUCINE-RESPONSIVE REGULATORY PROTEIN"/>
    <property type="match status" value="1"/>
</dbReference>
<protein>
    <submittedName>
        <fullName evidence="5">Lrp/AsnC family transcriptional regulator</fullName>
    </submittedName>
</protein>
<keyword evidence="6" id="KW-1185">Reference proteome</keyword>
<name>A0ABW5DR51_9PROT</name>
<dbReference type="InterPro" id="IPR019887">
    <property type="entry name" value="Tscrpt_reg_AsnC/Lrp_C"/>
</dbReference>
<dbReference type="PRINTS" id="PR00033">
    <property type="entry name" value="HTHASNC"/>
</dbReference>
<evidence type="ECO:0000313" key="6">
    <source>
        <dbReference type="Proteomes" id="UP001597295"/>
    </source>
</evidence>